<evidence type="ECO:0000313" key="2">
    <source>
        <dbReference type="Proteomes" id="UP001432216"/>
    </source>
</evidence>
<evidence type="ECO:0000313" key="1">
    <source>
        <dbReference type="EMBL" id="WVO19762.1"/>
    </source>
</evidence>
<dbReference type="RefSeq" id="XP_064719002.1">
    <property type="nucleotide sequence ID" value="XM_064862930.1"/>
</dbReference>
<proteinExistence type="predicted"/>
<dbReference type="GeneID" id="89987827"/>
<dbReference type="Proteomes" id="UP001432216">
    <property type="component" value="Chromosome 2"/>
</dbReference>
<organism evidence="1 2">
    <name type="scientific">Cryptococcus decagattii</name>
    <dbReference type="NCBI Taxonomy" id="1859122"/>
    <lineage>
        <taxon>Eukaryota</taxon>
        <taxon>Fungi</taxon>
        <taxon>Dikarya</taxon>
        <taxon>Basidiomycota</taxon>
        <taxon>Agaricomycotina</taxon>
        <taxon>Tremellomycetes</taxon>
        <taxon>Tremellales</taxon>
        <taxon>Cryptococcaceae</taxon>
        <taxon>Cryptococcus</taxon>
        <taxon>Cryptococcus gattii species complex</taxon>
    </lineage>
</organism>
<sequence>MVTQQARKACFRLSFTVFRSLITKIDRTLYINVSQVGDISSVDRNNVCRLSNWPNRVDSRTFNTIETFCCR</sequence>
<accession>A0ABZ2AMT1</accession>
<protein>
    <submittedName>
        <fullName evidence="1">Uncharacterized protein</fullName>
    </submittedName>
</protein>
<name>A0ABZ2AMT1_9TREE</name>
<dbReference type="EMBL" id="CP143807">
    <property type="protein sequence ID" value="WVO19762.1"/>
    <property type="molecule type" value="Genomic_DNA"/>
</dbReference>
<reference evidence="1 2" key="1">
    <citation type="submission" date="2024-01" db="EMBL/GenBank/DDBJ databases">
        <title>Comparative genomics of Cryptococcus and Kwoniella reveals pathogenesis evolution and contrasting modes of karyotype evolution via chromosome fusion or intercentromeric recombination.</title>
        <authorList>
            <person name="Coelho M.A."/>
            <person name="David-Palma M."/>
            <person name="Shea T."/>
            <person name="Bowers K."/>
            <person name="McGinley-Smith S."/>
            <person name="Mohammad A.W."/>
            <person name="Gnirke A."/>
            <person name="Yurkov A.M."/>
            <person name="Nowrousian M."/>
            <person name="Sun S."/>
            <person name="Cuomo C.A."/>
            <person name="Heitman J."/>
        </authorList>
    </citation>
    <scope>NUCLEOTIDE SEQUENCE [LARGE SCALE GENOMIC DNA]</scope>
    <source>
        <strain evidence="1 2">7685027</strain>
    </source>
</reference>
<gene>
    <name evidence="1" type="ORF">IAS62_001052</name>
</gene>
<keyword evidence="2" id="KW-1185">Reference proteome</keyword>